<reference evidence="4" key="1">
    <citation type="journal article" date="2019" name="Int. J. Syst. Evol. Microbiol.">
        <title>The Global Catalogue of Microorganisms (GCM) 10K type strain sequencing project: providing services to taxonomists for standard genome sequencing and annotation.</title>
        <authorList>
            <consortium name="The Broad Institute Genomics Platform"/>
            <consortium name="The Broad Institute Genome Sequencing Center for Infectious Disease"/>
            <person name="Wu L."/>
            <person name="Ma J."/>
        </authorList>
    </citation>
    <scope>NUCLEOTIDE SEQUENCE [LARGE SCALE GENOMIC DNA]</scope>
    <source>
        <strain evidence="4">JCM 17458</strain>
    </source>
</reference>
<proteinExistence type="predicted"/>
<evidence type="ECO:0000313" key="3">
    <source>
        <dbReference type="EMBL" id="GAA4285596.1"/>
    </source>
</evidence>
<keyword evidence="4" id="KW-1185">Reference proteome</keyword>
<dbReference type="Pfam" id="PF11241">
    <property type="entry name" value="DUF3043"/>
    <property type="match status" value="1"/>
</dbReference>
<keyword evidence="2" id="KW-0812">Transmembrane</keyword>
<dbReference type="Proteomes" id="UP001501586">
    <property type="component" value="Unassembled WGS sequence"/>
</dbReference>
<evidence type="ECO:0000256" key="1">
    <source>
        <dbReference type="SAM" id="MobiDB-lite"/>
    </source>
</evidence>
<evidence type="ECO:0000313" key="4">
    <source>
        <dbReference type="Proteomes" id="UP001501586"/>
    </source>
</evidence>
<keyword evidence="2" id="KW-1133">Transmembrane helix</keyword>
<evidence type="ECO:0000256" key="2">
    <source>
        <dbReference type="SAM" id="Phobius"/>
    </source>
</evidence>
<name>A0ABP8ENW3_9MICO</name>
<feature type="compositionally biased region" description="Low complexity" evidence="1">
    <location>
        <begin position="21"/>
        <end position="44"/>
    </location>
</feature>
<sequence>MGHASDTIECVFGRNKDSVNPSEADPTPEDAAAASPESTSSNPAEAKKNRPTPKRTAQEAARRQPLVPEDRREANRRAKDEIRRDRDRARAGVMQGDERYLTTRDRGPQRRFVRDYVDARFSIGELFIPVALVVLILGMFGGPQFQLIANIVVYGLLALVILDSFVLNYQVKGKLADKFGGRDKLEKGLTFYAVMRAIQMRPLRIPKPQVKRGQYPS</sequence>
<feature type="region of interest" description="Disordered" evidence="1">
    <location>
        <begin position="1"/>
        <end position="89"/>
    </location>
</feature>
<evidence type="ECO:0008006" key="5">
    <source>
        <dbReference type="Google" id="ProtNLM"/>
    </source>
</evidence>
<organism evidence="3 4">
    <name type="scientific">Brevibacterium daeguense</name>
    <dbReference type="NCBI Taxonomy" id="909936"/>
    <lineage>
        <taxon>Bacteria</taxon>
        <taxon>Bacillati</taxon>
        <taxon>Actinomycetota</taxon>
        <taxon>Actinomycetes</taxon>
        <taxon>Micrococcales</taxon>
        <taxon>Brevibacteriaceae</taxon>
        <taxon>Brevibacterium</taxon>
    </lineage>
</organism>
<gene>
    <name evidence="3" type="ORF">GCM10022261_31270</name>
</gene>
<feature type="transmembrane region" description="Helical" evidence="2">
    <location>
        <begin position="147"/>
        <end position="169"/>
    </location>
</feature>
<dbReference type="InterPro" id="IPR021403">
    <property type="entry name" value="DUF3043"/>
</dbReference>
<comment type="caution">
    <text evidence="3">The sequence shown here is derived from an EMBL/GenBank/DDBJ whole genome shotgun (WGS) entry which is preliminary data.</text>
</comment>
<keyword evidence="2" id="KW-0472">Membrane</keyword>
<dbReference type="EMBL" id="BAABAZ010000012">
    <property type="protein sequence ID" value="GAA4285596.1"/>
    <property type="molecule type" value="Genomic_DNA"/>
</dbReference>
<protein>
    <recommendedName>
        <fullName evidence="5">DUF3043 family protein</fullName>
    </recommendedName>
</protein>
<feature type="compositionally biased region" description="Basic and acidic residues" evidence="1">
    <location>
        <begin position="56"/>
        <end position="89"/>
    </location>
</feature>
<accession>A0ABP8ENW3</accession>
<feature type="transmembrane region" description="Helical" evidence="2">
    <location>
        <begin position="119"/>
        <end position="141"/>
    </location>
</feature>